<gene>
    <name evidence="2" type="ORF">ACFFHU_23105</name>
</gene>
<keyword evidence="3" id="KW-1185">Reference proteome</keyword>
<comment type="caution">
    <text evidence="2">The sequence shown here is derived from an EMBL/GenBank/DDBJ whole genome shotgun (WGS) entry which is preliminary data.</text>
</comment>
<dbReference type="EC" id="1.-.-.-" evidence="2"/>
<organism evidence="2 3">
    <name type="scientific">Plantactinospora siamensis</name>
    <dbReference type="NCBI Taxonomy" id="555372"/>
    <lineage>
        <taxon>Bacteria</taxon>
        <taxon>Bacillati</taxon>
        <taxon>Actinomycetota</taxon>
        <taxon>Actinomycetes</taxon>
        <taxon>Micromonosporales</taxon>
        <taxon>Micromonosporaceae</taxon>
        <taxon>Plantactinospora</taxon>
    </lineage>
</organism>
<evidence type="ECO:0000313" key="3">
    <source>
        <dbReference type="Proteomes" id="UP001589894"/>
    </source>
</evidence>
<keyword evidence="2" id="KW-0560">Oxidoreductase</keyword>
<dbReference type="Pfam" id="PF03358">
    <property type="entry name" value="FMN_red"/>
    <property type="match status" value="1"/>
</dbReference>
<name>A0ABV6P1V9_9ACTN</name>
<evidence type="ECO:0000259" key="1">
    <source>
        <dbReference type="Pfam" id="PF03358"/>
    </source>
</evidence>
<reference evidence="2 3" key="1">
    <citation type="submission" date="2024-09" db="EMBL/GenBank/DDBJ databases">
        <authorList>
            <person name="Sun Q."/>
            <person name="Mori K."/>
        </authorList>
    </citation>
    <scope>NUCLEOTIDE SEQUENCE [LARGE SCALE GENOMIC DNA]</scope>
    <source>
        <strain evidence="2 3">TBRC 2205</strain>
    </source>
</reference>
<dbReference type="RefSeq" id="WP_377342176.1">
    <property type="nucleotide sequence ID" value="NZ_JBHLUE010000019.1"/>
</dbReference>
<dbReference type="SUPFAM" id="SSF52218">
    <property type="entry name" value="Flavoproteins"/>
    <property type="match status" value="1"/>
</dbReference>
<accession>A0ABV6P1V9</accession>
<dbReference type="InterPro" id="IPR005025">
    <property type="entry name" value="FMN_Rdtase-like_dom"/>
</dbReference>
<feature type="domain" description="NADPH-dependent FMN reductase-like" evidence="1">
    <location>
        <begin position="2"/>
        <end position="48"/>
    </location>
</feature>
<dbReference type="Proteomes" id="UP001589894">
    <property type="component" value="Unassembled WGS sequence"/>
</dbReference>
<dbReference type="InterPro" id="IPR029039">
    <property type="entry name" value="Flavoprotein-like_sf"/>
</dbReference>
<dbReference type="EMBL" id="JBHLUE010000019">
    <property type="protein sequence ID" value="MFC0567015.1"/>
    <property type="molecule type" value="Genomic_DNA"/>
</dbReference>
<dbReference type="GO" id="GO:0016491">
    <property type="term" value="F:oxidoreductase activity"/>
    <property type="evidence" value="ECO:0007669"/>
    <property type="project" value="UniProtKB-KW"/>
</dbReference>
<evidence type="ECO:0000313" key="2">
    <source>
        <dbReference type="EMBL" id="MFC0567015.1"/>
    </source>
</evidence>
<dbReference type="Gene3D" id="3.40.50.360">
    <property type="match status" value="1"/>
</dbReference>
<proteinExistence type="predicted"/>
<protein>
    <submittedName>
        <fullName evidence="2">NADPH-dependent FMN reductase</fullName>
        <ecNumber evidence="2">1.-.-.-</ecNumber>
    </submittedName>
</protein>
<sequence>MAAIDWHFTHWMAKPVAFVSYGGMSGGRHAVLHLENVLSELHAVTSRHGRGLPVTPL</sequence>